<dbReference type="AlphaFoldDB" id="A0A6A8GG93"/>
<keyword evidence="2" id="KW-1133">Transmembrane helix</keyword>
<keyword evidence="2" id="KW-0472">Membrane</keyword>
<name>A0A6A8GG93_9EURY</name>
<dbReference type="RefSeq" id="WP_151161486.1">
    <property type="nucleotide sequence ID" value="NZ_WKJO01000001.1"/>
</dbReference>
<keyword evidence="2" id="KW-0812">Transmembrane</keyword>
<comment type="caution">
    <text evidence="3">The sequence shown here is derived from an EMBL/GenBank/DDBJ whole genome shotgun (WGS) entry which is preliminary data.</text>
</comment>
<feature type="transmembrane region" description="Helical" evidence="2">
    <location>
        <begin position="6"/>
        <end position="26"/>
    </location>
</feature>
<organism evidence="3 4">
    <name type="scientific">Haloferax litoreum</name>
    <dbReference type="NCBI Taxonomy" id="2666140"/>
    <lineage>
        <taxon>Archaea</taxon>
        <taxon>Methanobacteriati</taxon>
        <taxon>Methanobacteriota</taxon>
        <taxon>Stenosarchaea group</taxon>
        <taxon>Halobacteria</taxon>
        <taxon>Halobacteriales</taxon>
        <taxon>Haloferacaceae</taxon>
        <taxon>Haloferax</taxon>
    </lineage>
</organism>
<evidence type="ECO:0000313" key="3">
    <source>
        <dbReference type="EMBL" id="MRX20830.1"/>
    </source>
</evidence>
<protein>
    <submittedName>
        <fullName evidence="3">Uncharacterized protein</fullName>
    </submittedName>
</protein>
<gene>
    <name evidence="3" type="ORF">GJR96_02480</name>
</gene>
<feature type="region of interest" description="Disordered" evidence="1">
    <location>
        <begin position="31"/>
        <end position="63"/>
    </location>
</feature>
<reference evidence="3 4" key="1">
    <citation type="submission" date="2019-11" db="EMBL/GenBank/DDBJ databases">
        <title>Whole genome sequence of Haloferax sp. MBLA0076.</title>
        <authorList>
            <person name="Seo M.-J."/>
            <person name="Cho E.-S."/>
        </authorList>
    </citation>
    <scope>NUCLEOTIDE SEQUENCE [LARGE SCALE GENOMIC DNA]</scope>
    <source>
        <strain evidence="3 4">MBLA0076</strain>
    </source>
</reference>
<keyword evidence="4" id="KW-1185">Reference proteome</keyword>
<dbReference type="InterPro" id="IPR058456">
    <property type="entry name" value="DUF8143"/>
</dbReference>
<sequence length="63" mass="7384">MAADGFVFVLFFALAVGAPLVLYWAMQQETENRPKMDRKEAERRAKAEGEKYNRRSADDRFRE</sequence>
<dbReference type="Proteomes" id="UP000439022">
    <property type="component" value="Unassembled WGS sequence"/>
</dbReference>
<dbReference type="Pfam" id="PF26467">
    <property type="entry name" value="DUF8143"/>
    <property type="match status" value="1"/>
</dbReference>
<evidence type="ECO:0000313" key="4">
    <source>
        <dbReference type="Proteomes" id="UP000439022"/>
    </source>
</evidence>
<proteinExistence type="predicted"/>
<accession>A0A6A8GG93</accession>
<evidence type="ECO:0000256" key="1">
    <source>
        <dbReference type="SAM" id="MobiDB-lite"/>
    </source>
</evidence>
<evidence type="ECO:0000256" key="2">
    <source>
        <dbReference type="SAM" id="Phobius"/>
    </source>
</evidence>
<dbReference type="EMBL" id="WKJO01000001">
    <property type="protein sequence ID" value="MRX20830.1"/>
    <property type="molecule type" value="Genomic_DNA"/>
</dbReference>